<dbReference type="PANTHER" id="PTHR26453">
    <property type="entry name" value="OLFACTORY RECEPTOR"/>
    <property type="match status" value="1"/>
</dbReference>
<gene>
    <name evidence="15" type="primary">LOC121397328</name>
</gene>
<dbReference type="InterPro" id="IPR000725">
    <property type="entry name" value="Olfact_rcpt"/>
</dbReference>
<keyword evidence="14" id="KW-1185">Reference proteome</keyword>
<sequence>MRNLLIKRNEGEANYDIDFQCHIKKLFGSLMDKVNNTAVEEFILLAFSDLNQLQIPLFFVVLFVYIICMFGNFVIIILVIAEPSLHTPMYLFICELAVLEIMFVSCIVPNLLANLIADKKSISFSGCFIQLFANTALGTAECYLLAVMAFDRDLAINKPLHYSAIMTQELCVQLILLPWIVGIITVSISTVFTAKLEFCGTNEINHFICDYYPLQSLACSNTFITQVVTNFGAFVAAVVPFTVTVGLYTHVIIVILKINSAESKQKAYSTLSSHLTVAGLFYITAIVVYIVPKGTHYNKFLALIYTVITPLLNPFIYAFRNKDIKKTLIKSRRLKLCQGSFQY</sequence>
<dbReference type="SMART" id="SM01381">
    <property type="entry name" value="7TM_GPCR_Srsx"/>
    <property type="match status" value="1"/>
</dbReference>
<feature type="transmembrane region" description="Helical" evidence="12">
    <location>
        <begin position="92"/>
        <end position="116"/>
    </location>
</feature>
<accession>A0A8J1LKU2</accession>
<dbReference type="KEGG" id="xla:121397328"/>
<dbReference type="GO" id="GO:0004930">
    <property type="term" value="F:G protein-coupled receptor activity"/>
    <property type="evidence" value="ECO:0007669"/>
    <property type="project" value="UniProtKB-KW"/>
</dbReference>
<comment type="subcellular location">
    <subcellularLocation>
        <location evidence="1">Cell membrane</location>
        <topology evidence="1">Multi-pass membrane protein</topology>
    </subcellularLocation>
</comment>
<dbReference type="GeneID" id="121397328"/>
<dbReference type="InterPro" id="IPR000276">
    <property type="entry name" value="GPCR_Rhodpsn"/>
</dbReference>
<name>A0A8J1LKU2_XENLA</name>
<dbReference type="AlphaFoldDB" id="A0A8J1LKU2"/>
<evidence type="ECO:0000256" key="4">
    <source>
        <dbReference type="ARBA" id="ARBA00022692"/>
    </source>
</evidence>
<evidence type="ECO:0000256" key="6">
    <source>
        <dbReference type="ARBA" id="ARBA00022989"/>
    </source>
</evidence>
<evidence type="ECO:0000256" key="8">
    <source>
        <dbReference type="ARBA" id="ARBA00023136"/>
    </source>
</evidence>
<dbReference type="FunFam" id="1.20.1070.10:FF:000010">
    <property type="entry name" value="Olfactory receptor"/>
    <property type="match status" value="1"/>
</dbReference>
<keyword evidence="4 12" id="KW-0812">Transmembrane</keyword>
<dbReference type="PRINTS" id="PR00245">
    <property type="entry name" value="OLFACTORYR"/>
</dbReference>
<evidence type="ECO:0000259" key="13">
    <source>
        <dbReference type="PROSITE" id="PS50262"/>
    </source>
</evidence>
<evidence type="ECO:0000256" key="9">
    <source>
        <dbReference type="ARBA" id="ARBA00023170"/>
    </source>
</evidence>
<keyword evidence="3" id="KW-0716">Sensory transduction</keyword>
<evidence type="ECO:0000313" key="15">
    <source>
        <dbReference type="RefSeq" id="XP_041429896.1"/>
    </source>
</evidence>
<proteinExistence type="predicted"/>
<feature type="transmembrane region" description="Helical" evidence="12">
    <location>
        <begin position="231"/>
        <end position="256"/>
    </location>
</feature>
<dbReference type="RefSeq" id="XP_041429896.1">
    <property type="nucleotide sequence ID" value="XM_041573962.1"/>
</dbReference>
<evidence type="ECO:0000256" key="1">
    <source>
        <dbReference type="ARBA" id="ARBA00004651"/>
    </source>
</evidence>
<evidence type="ECO:0000256" key="2">
    <source>
        <dbReference type="ARBA" id="ARBA00022475"/>
    </source>
</evidence>
<dbReference type="SUPFAM" id="SSF81321">
    <property type="entry name" value="Family A G protein-coupled receptor-like"/>
    <property type="match status" value="1"/>
</dbReference>
<feature type="domain" description="G-protein coupled receptors family 1 profile" evidence="13">
    <location>
        <begin position="71"/>
        <end position="317"/>
    </location>
</feature>
<dbReference type="GO" id="GO:0004984">
    <property type="term" value="F:olfactory receptor activity"/>
    <property type="evidence" value="ECO:0000318"/>
    <property type="project" value="GO_Central"/>
</dbReference>
<feature type="transmembrane region" description="Helical" evidence="12">
    <location>
        <begin position="128"/>
        <end position="150"/>
    </location>
</feature>
<keyword evidence="7" id="KW-0297">G-protein coupled receptor</keyword>
<feature type="transmembrane region" description="Helical" evidence="12">
    <location>
        <begin position="268"/>
        <end position="291"/>
    </location>
</feature>
<evidence type="ECO:0000256" key="3">
    <source>
        <dbReference type="ARBA" id="ARBA00022606"/>
    </source>
</evidence>
<dbReference type="Gene3D" id="1.20.1070.10">
    <property type="entry name" value="Rhodopsin 7-helix transmembrane proteins"/>
    <property type="match status" value="1"/>
</dbReference>
<dbReference type="OrthoDB" id="9444602at2759"/>
<evidence type="ECO:0000256" key="12">
    <source>
        <dbReference type="SAM" id="Phobius"/>
    </source>
</evidence>
<organism evidence="14 15">
    <name type="scientific">Xenopus laevis</name>
    <name type="common">African clawed frog</name>
    <dbReference type="NCBI Taxonomy" id="8355"/>
    <lineage>
        <taxon>Eukaryota</taxon>
        <taxon>Metazoa</taxon>
        <taxon>Chordata</taxon>
        <taxon>Craniata</taxon>
        <taxon>Vertebrata</taxon>
        <taxon>Euteleostomi</taxon>
        <taxon>Amphibia</taxon>
        <taxon>Batrachia</taxon>
        <taxon>Anura</taxon>
        <taxon>Pipoidea</taxon>
        <taxon>Pipidae</taxon>
        <taxon>Xenopodinae</taxon>
        <taxon>Xenopus</taxon>
        <taxon>Xenopus</taxon>
    </lineage>
</organism>
<keyword evidence="6 12" id="KW-1133">Transmembrane helix</keyword>
<evidence type="ECO:0000256" key="11">
    <source>
        <dbReference type="ARBA" id="ARBA00023224"/>
    </source>
</evidence>
<evidence type="ECO:0000256" key="10">
    <source>
        <dbReference type="ARBA" id="ARBA00023180"/>
    </source>
</evidence>
<keyword evidence="5" id="KW-0552">Olfaction</keyword>
<protein>
    <submittedName>
        <fullName evidence="15">Olfactory receptor 2G3-like</fullName>
    </submittedName>
</protein>
<evidence type="ECO:0000256" key="5">
    <source>
        <dbReference type="ARBA" id="ARBA00022725"/>
    </source>
</evidence>
<evidence type="ECO:0000256" key="7">
    <source>
        <dbReference type="ARBA" id="ARBA00023040"/>
    </source>
</evidence>
<feature type="transmembrane region" description="Helical" evidence="12">
    <location>
        <begin position="55"/>
        <end position="80"/>
    </location>
</feature>
<feature type="transmembrane region" description="Helical" evidence="12">
    <location>
        <begin position="297"/>
        <end position="319"/>
    </location>
</feature>
<dbReference type="InterPro" id="IPR017452">
    <property type="entry name" value="GPCR_Rhodpsn_7TM"/>
</dbReference>
<dbReference type="GO" id="GO:0005886">
    <property type="term" value="C:plasma membrane"/>
    <property type="evidence" value="ECO:0000318"/>
    <property type="project" value="GO_Central"/>
</dbReference>
<keyword evidence="10" id="KW-0325">Glycoprotein</keyword>
<keyword evidence="2" id="KW-1003">Cell membrane</keyword>
<reference evidence="15" key="1">
    <citation type="submission" date="2025-08" db="UniProtKB">
        <authorList>
            <consortium name="RefSeq"/>
        </authorList>
    </citation>
    <scope>IDENTIFICATION</scope>
    <source>
        <strain evidence="15">J_2021</strain>
        <tissue evidence="15">Erythrocytes</tissue>
    </source>
</reference>
<keyword evidence="8 12" id="KW-0472">Membrane</keyword>
<dbReference type="Proteomes" id="UP000186698">
    <property type="component" value="Chromosome 8L"/>
</dbReference>
<evidence type="ECO:0000313" key="14">
    <source>
        <dbReference type="Proteomes" id="UP000186698"/>
    </source>
</evidence>
<dbReference type="PROSITE" id="PS50262">
    <property type="entry name" value="G_PROTEIN_RECEP_F1_2"/>
    <property type="match status" value="1"/>
</dbReference>
<dbReference type="Pfam" id="PF13853">
    <property type="entry name" value="7tm_4"/>
    <property type="match status" value="1"/>
</dbReference>
<keyword evidence="9" id="KW-0675">Receptor</keyword>
<dbReference type="GO" id="GO:0050911">
    <property type="term" value="P:detection of chemical stimulus involved in sensory perception of smell"/>
    <property type="evidence" value="ECO:0000318"/>
    <property type="project" value="GO_Central"/>
</dbReference>
<dbReference type="CDD" id="cd13954">
    <property type="entry name" value="7tmA_OR"/>
    <property type="match status" value="1"/>
</dbReference>
<keyword evidence="11" id="KW-0807">Transducer</keyword>
<dbReference type="PRINTS" id="PR00237">
    <property type="entry name" value="GPCRRHODOPSN"/>
</dbReference>
<feature type="transmembrane region" description="Helical" evidence="12">
    <location>
        <begin position="170"/>
        <end position="192"/>
    </location>
</feature>